<dbReference type="Proteomes" id="UP000265520">
    <property type="component" value="Unassembled WGS sequence"/>
</dbReference>
<dbReference type="EMBL" id="LXQA011037125">
    <property type="protein sequence ID" value="MCI82177.1"/>
    <property type="molecule type" value="Genomic_DNA"/>
</dbReference>
<evidence type="ECO:0000313" key="1">
    <source>
        <dbReference type="EMBL" id="MCI82177.1"/>
    </source>
</evidence>
<proteinExistence type="predicted"/>
<feature type="non-terminal residue" evidence="1">
    <location>
        <position position="1"/>
    </location>
</feature>
<accession>A0A392V235</accession>
<dbReference type="AlphaFoldDB" id="A0A392V235"/>
<reference evidence="1 2" key="1">
    <citation type="journal article" date="2018" name="Front. Plant Sci.">
        <title>Red Clover (Trifolium pratense) and Zigzag Clover (T. medium) - A Picture of Genomic Similarities and Differences.</title>
        <authorList>
            <person name="Dluhosova J."/>
            <person name="Istvanek J."/>
            <person name="Nedelnik J."/>
            <person name="Repkova J."/>
        </authorList>
    </citation>
    <scope>NUCLEOTIDE SEQUENCE [LARGE SCALE GENOMIC DNA]</scope>
    <source>
        <strain evidence="2">cv. 10/8</strain>
        <tissue evidence="1">Leaf</tissue>
    </source>
</reference>
<sequence>WRTPSQAQKCVLFPGSLLPSATSLGSPKPGAVHRSQG</sequence>
<protein>
    <submittedName>
        <fullName evidence="1">Uncharacterized protein</fullName>
    </submittedName>
</protein>
<keyword evidence="2" id="KW-1185">Reference proteome</keyword>
<organism evidence="1 2">
    <name type="scientific">Trifolium medium</name>
    <dbReference type="NCBI Taxonomy" id="97028"/>
    <lineage>
        <taxon>Eukaryota</taxon>
        <taxon>Viridiplantae</taxon>
        <taxon>Streptophyta</taxon>
        <taxon>Embryophyta</taxon>
        <taxon>Tracheophyta</taxon>
        <taxon>Spermatophyta</taxon>
        <taxon>Magnoliopsida</taxon>
        <taxon>eudicotyledons</taxon>
        <taxon>Gunneridae</taxon>
        <taxon>Pentapetalae</taxon>
        <taxon>rosids</taxon>
        <taxon>fabids</taxon>
        <taxon>Fabales</taxon>
        <taxon>Fabaceae</taxon>
        <taxon>Papilionoideae</taxon>
        <taxon>50 kb inversion clade</taxon>
        <taxon>NPAAA clade</taxon>
        <taxon>Hologalegina</taxon>
        <taxon>IRL clade</taxon>
        <taxon>Trifolieae</taxon>
        <taxon>Trifolium</taxon>
    </lineage>
</organism>
<comment type="caution">
    <text evidence="1">The sequence shown here is derived from an EMBL/GenBank/DDBJ whole genome shotgun (WGS) entry which is preliminary data.</text>
</comment>
<name>A0A392V235_9FABA</name>
<evidence type="ECO:0000313" key="2">
    <source>
        <dbReference type="Proteomes" id="UP000265520"/>
    </source>
</evidence>